<dbReference type="RefSeq" id="WP_180284625.1">
    <property type="nucleotide sequence ID" value="NZ_JABFDB010000021.1"/>
</dbReference>
<gene>
    <name evidence="3" type="ORF">HND93_24450</name>
</gene>
<proteinExistence type="predicted"/>
<accession>A0ABX2TEV9</accession>
<protein>
    <recommendedName>
        <fullName evidence="2">ESPR domain-containing protein</fullName>
    </recommendedName>
</protein>
<evidence type="ECO:0000256" key="1">
    <source>
        <dbReference type="SAM" id="Phobius"/>
    </source>
</evidence>
<dbReference type="Proteomes" id="UP000584642">
    <property type="component" value="Unassembled WGS sequence"/>
</dbReference>
<feature type="domain" description="ESPR" evidence="2">
    <location>
        <begin position="7"/>
        <end position="55"/>
    </location>
</feature>
<dbReference type="InterPro" id="IPR024973">
    <property type="entry name" value="ESPR"/>
</dbReference>
<name>A0ABX2TEV9_9PROT</name>
<keyword evidence="4" id="KW-1185">Reference proteome</keyword>
<organism evidence="3 4">
    <name type="scientific">Azospirillum oleiclasticum</name>
    <dbReference type="NCBI Taxonomy" id="2735135"/>
    <lineage>
        <taxon>Bacteria</taxon>
        <taxon>Pseudomonadati</taxon>
        <taxon>Pseudomonadota</taxon>
        <taxon>Alphaproteobacteria</taxon>
        <taxon>Rhodospirillales</taxon>
        <taxon>Azospirillaceae</taxon>
        <taxon>Azospirillum</taxon>
    </lineage>
</organism>
<evidence type="ECO:0000313" key="4">
    <source>
        <dbReference type="Proteomes" id="UP000584642"/>
    </source>
</evidence>
<evidence type="ECO:0000313" key="3">
    <source>
        <dbReference type="EMBL" id="NYZ22871.1"/>
    </source>
</evidence>
<reference evidence="3 4" key="1">
    <citation type="submission" date="2020-05" db="EMBL/GenBank/DDBJ databases">
        <title>Azospirillum oleiclasticum sp. nov, a nitrogen-fixing and heavy crude oil-emulsifying bacterium isolated from the crude oil of Yumen Oilfield.</title>
        <authorList>
            <person name="Wu D."/>
            <person name="Cai M."/>
            <person name="Zhang X."/>
        </authorList>
    </citation>
    <scope>NUCLEOTIDE SEQUENCE [LARGE SCALE GENOMIC DNA]</scope>
    <source>
        <strain evidence="3 4">ROY-1-1-2</strain>
    </source>
</reference>
<keyword evidence="1" id="KW-1133">Transmembrane helix</keyword>
<keyword evidence="1" id="KW-0472">Membrane</keyword>
<sequence>MYDHGGMNRAYRLIWNRAKGRWVVAPEATRRGGGAVGVVVVGAVALAGLIAAAGSARAEPAATALPTGGQVVAGSVSIGANGSSMTVGERSPRSGFPCLARTPVWTLRGRSMRHELDSGGGG</sequence>
<dbReference type="Pfam" id="PF13018">
    <property type="entry name" value="ESPR"/>
    <property type="match status" value="1"/>
</dbReference>
<feature type="transmembrane region" description="Helical" evidence="1">
    <location>
        <begin position="32"/>
        <end position="53"/>
    </location>
</feature>
<evidence type="ECO:0000259" key="2">
    <source>
        <dbReference type="Pfam" id="PF13018"/>
    </source>
</evidence>
<dbReference type="EMBL" id="JABFDB010000021">
    <property type="protein sequence ID" value="NYZ22871.1"/>
    <property type="molecule type" value="Genomic_DNA"/>
</dbReference>
<comment type="caution">
    <text evidence="3">The sequence shown here is derived from an EMBL/GenBank/DDBJ whole genome shotgun (WGS) entry which is preliminary data.</text>
</comment>
<keyword evidence="1" id="KW-0812">Transmembrane</keyword>